<feature type="transmembrane region" description="Helical" evidence="1">
    <location>
        <begin position="24"/>
        <end position="42"/>
    </location>
</feature>
<evidence type="ECO:0000313" key="2">
    <source>
        <dbReference type="EMBL" id="TWT30258.1"/>
    </source>
</evidence>
<keyword evidence="3" id="KW-1185">Reference proteome</keyword>
<protein>
    <submittedName>
        <fullName evidence="2">Uncharacterized protein</fullName>
    </submittedName>
</protein>
<dbReference type="RefSeq" id="WP_146568624.1">
    <property type="nucleotide sequence ID" value="NZ_SIHJ01000005.1"/>
</dbReference>
<keyword evidence="1" id="KW-0812">Transmembrane</keyword>
<organism evidence="2 3">
    <name type="scientific">Posidoniimonas corsicana</name>
    <dbReference type="NCBI Taxonomy" id="1938618"/>
    <lineage>
        <taxon>Bacteria</taxon>
        <taxon>Pseudomonadati</taxon>
        <taxon>Planctomycetota</taxon>
        <taxon>Planctomycetia</taxon>
        <taxon>Pirellulales</taxon>
        <taxon>Lacipirellulaceae</taxon>
        <taxon>Posidoniimonas</taxon>
    </lineage>
</organism>
<proteinExistence type="predicted"/>
<dbReference type="EMBL" id="SIHJ01000005">
    <property type="protein sequence ID" value="TWT30258.1"/>
    <property type="molecule type" value="Genomic_DNA"/>
</dbReference>
<sequence>MRDNPYRSPLAFDDPAPAASDSCFWTIFLMGTSTFVLMLLLTTDLPAGASPEHVYPIWATKQLLTSPLSLFNWGYKAPSTVSFLLGYLLHGAIWTCLVLTAPLVRSSFRTSAA</sequence>
<reference evidence="2 3" key="1">
    <citation type="submission" date="2019-02" db="EMBL/GenBank/DDBJ databases">
        <title>Deep-cultivation of Planctomycetes and their phenomic and genomic characterization uncovers novel biology.</title>
        <authorList>
            <person name="Wiegand S."/>
            <person name="Jogler M."/>
            <person name="Boedeker C."/>
            <person name="Pinto D."/>
            <person name="Vollmers J."/>
            <person name="Rivas-Marin E."/>
            <person name="Kohn T."/>
            <person name="Peeters S.H."/>
            <person name="Heuer A."/>
            <person name="Rast P."/>
            <person name="Oberbeckmann S."/>
            <person name="Bunk B."/>
            <person name="Jeske O."/>
            <person name="Meyerdierks A."/>
            <person name="Storesund J.E."/>
            <person name="Kallscheuer N."/>
            <person name="Luecker S."/>
            <person name="Lage O.M."/>
            <person name="Pohl T."/>
            <person name="Merkel B.J."/>
            <person name="Hornburger P."/>
            <person name="Mueller R.-W."/>
            <person name="Bruemmer F."/>
            <person name="Labrenz M."/>
            <person name="Spormann A.M."/>
            <person name="Op Den Camp H."/>
            <person name="Overmann J."/>
            <person name="Amann R."/>
            <person name="Jetten M.S.M."/>
            <person name="Mascher T."/>
            <person name="Medema M.H."/>
            <person name="Devos D.P."/>
            <person name="Kaster A.-K."/>
            <person name="Ovreas L."/>
            <person name="Rohde M."/>
            <person name="Galperin M.Y."/>
            <person name="Jogler C."/>
        </authorList>
    </citation>
    <scope>NUCLEOTIDE SEQUENCE [LARGE SCALE GENOMIC DNA]</scope>
    <source>
        <strain evidence="2 3">KOR34</strain>
    </source>
</reference>
<dbReference type="AlphaFoldDB" id="A0A5C5UVR9"/>
<evidence type="ECO:0000256" key="1">
    <source>
        <dbReference type="SAM" id="Phobius"/>
    </source>
</evidence>
<gene>
    <name evidence="2" type="ORF">KOR34_48160</name>
</gene>
<name>A0A5C5UVR9_9BACT</name>
<evidence type="ECO:0000313" key="3">
    <source>
        <dbReference type="Proteomes" id="UP000316714"/>
    </source>
</evidence>
<comment type="caution">
    <text evidence="2">The sequence shown here is derived from an EMBL/GenBank/DDBJ whole genome shotgun (WGS) entry which is preliminary data.</text>
</comment>
<dbReference type="Proteomes" id="UP000316714">
    <property type="component" value="Unassembled WGS sequence"/>
</dbReference>
<accession>A0A5C5UVR9</accession>
<feature type="transmembrane region" description="Helical" evidence="1">
    <location>
        <begin position="81"/>
        <end position="104"/>
    </location>
</feature>
<keyword evidence="1" id="KW-0472">Membrane</keyword>
<keyword evidence="1" id="KW-1133">Transmembrane helix</keyword>